<proteinExistence type="predicted"/>
<feature type="compositionally biased region" description="Acidic residues" evidence="1">
    <location>
        <begin position="250"/>
        <end position="260"/>
    </location>
</feature>
<accession>A0A6C0E6S3</accession>
<evidence type="ECO:0000313" key="2">
    <source>
        <dbReference type="EMBL" id="QHT24270.1"/>
    </source>
</evidence>
<feature type="region of interest" description="Disordered" evidence="1">
    <location>
        <begin position="245"/>
        <end position="269"/>
    </location>
</feature>
<name>A0A6C0E6S3_9ZZZZ</name>
<dbReference type="AlphaFoldDB" id="A0A6C0E6S3"/>
<reference evidence="2" key="1">
    <citation type="journal article" date="2020" name="Nature">
        <title>Giant virus diversity and host interactions through global metagenomics.</title>
        <authorList>
            <person name="Schulz F."/>
            <person name="Roux S."/>
            <person name="Paez-Espino D."/>
            <person name="Jungbluth S."/>
            <person name="Walsh D.A."/>
            <person name="Denef V.J."/>
            <person name="McMahon K.D."/>
            <person name="Konstantinidis K.T."/>
            <person name="Eloe-Fadrosh E.A."/>
            <person name="Kyrpides N.C."/>
            <person name="Woyke T."/>
        </authorList>
    </citation>
    <scope>NUCLEOTIDE SEQUENCE</scope>
    <source>
        <strain evidence="2">GVMAG-M-3300023179-138</strain>
    </source>
</reference>
<sequence length="290" mass="32023">MSSMIRLPSELDASNTEFGPVKLLDNGGKTVNVNYEGQPLKLETPSLKLPYGRNVFDKTPGAPVKYSVDLSLDENASELKSFLEAFDERMIDAGVENAQKWFKMPNASREVIKAFYTPLVKYSRDAQGNPKPYPPTFKVNLRPRKFKNGAPADLPAAAEAAARFEAEFYNAGERDAKGNPTLFPRDATLDQLLSKRTFVTAIIQCSAVWFAGGKFGTTWSAVQFRVDSQPDQMRGPAFRNDVPEVKAAEAETEETEEAEEAAPPKVFEEVAEPVPVPKKVFKKPAVTKGK</sequence>
<evidence type="ECO:0000256" key="1">
    <source>
        <dbReference type="SAM" id="MobiDB-lite"/>
    </source>
</evidence>
<organism evidence="2">
    <name type="scientific">viral metagenome</name>
    <dbReference type="NCBI Taxonomy" id="1070528"/>
    <lineage>
        <taxon>unclassified sequences</taxon>
        <taxon>metagenomes</taxon>
        <taxon>organismal metagenomes</taxon>
    </lineage>
</organism>
<protein>
    <submittedName>
        <fullName evidence="2">Uncharacterized protein</fullName>
    </submittedName>
</protein>
<dbReference type="EMBL" id="MN739743">
    <property type="protein sequence ID" value="QHT24270.1"/>
    <property type="molecule type" value="Genomic_DNA"/>
</dbReference>